<dbReference type="Pfam" id="PF00294">
    <property type="entry name" value="PfkB"/>
    <property type="match status" value="1"/>
</dbReference>
<dbReference type="RefSeq" id="WP_154555436.1">
    <property type="nucleotide sequence ID" value="NZ_VUMR01000006.1"/>
</dbReference>
<evidence type="ECO:0000259" key="4">
    <source>
        <dbReference type="Pfam" id="PF00294"/>
    </source>
</evidence>
<sequence>MKQKVVTFGEIMLRLAPEGYYRFVQADTFGATYGGGEANVAVSLANYGFDAKYVTRLPNHEIGQCAINSLRKYGVDTSYIARGGDRIGIYYLEKGASQRPSKVIYDRAGSSIYTATSADFNWDEIFKDCAWFHITGITPALCDNVAKLTIEACKKAKEYGVKISCDLNYRNKLWSKEKAGEVMAKICEYVDVCIANEEDAADVFGIKASDTDVTSGEVNREGYKEVASELTRRFGFEKVAITLRESINANINNWSAMLYDGKDYYFSKRYNMQIVDRVGGGDSFGAGLIAASLEEYDPQATIEFAVAASCLKHSVEGDFNMVSMDEVLKLAGGDGSGRVQR</sequence>
<dbReference type="Proteomes" id="UP000434241">
    <property type="component" value="Unassembled WGS sequence"/>
</dbReference>
<dbReference type="InterPro" id="IPR029056">
    <property type="entry name" value="Ribokinase-like"/>
</dbReference>
<dbReference type="AlphaFoldDB" id="A0A6N7V059"/>
<dbReference type="InterPro" id="IPR052700">
    <property type="entry name" value="Carb_kinase_PfkB-like"/>
</dbReference>
<keyword evidence="2" id="KW-0808">Transferase</keyword>
<evidence type="ECO:0000313" key="6">
    <source>
        <dbReference type="Proteomes" id="UP000434241"/>
    </source>
</evidence>
<evidence type="ECO:0000256" key="2">
    <source>
        <dbReference type="ARBA" id="ARBA00022679"/>
    </source>
</evidence>
<proteinExistence type="inferred from homology"/>
<dbReference type="GO" id="GO:0016301">
    <property type="term" value="F:kinase activity"/>
    <property type="evidence" value="ECO:0007669"/>
    <property type="project" value="UniProtKB-KW"/>
</dbReference>
<comment type="caution">
    <text evidence="5">The sequence shown here is derived from an EMBL/GenBank/DDBJ whole genome shotgun (WGS) entry which is preliminary data.</text>
</comment>
<dbReference type="EMBL" id="VUMR01000006">
    <property type="protein sequence ID" value="MSS55735.1"/>
    <property type="molecule type" value="Genomic_DNA"/>
</dbReference>
<reference evidence="5 6" key="1">
    <citation type="submission" date="2019-08" db="EMBL/GenBank/DDBJ databases">
        <title>In-depth cultivation of the pig gut microbiome towards novel bacterial diversity and tailored functional studies.</title>
        <authorList>
            <person name="Wylensek D."/>
            <person name="Hitch T.C.A."/>
            <person name="Clavel T."/>
        </authorList>
    </citation>
    <scope>NUCLEOTIDE SEQUENCE [LARGE SCALE GENOMIC DNA]</scope>
    <source>
        <strain evidence="5 6">LKV-472-APC-3</strain>
    </source>
</reference>
<keyword evidence="6" id="KW-1185">Reference proteome</keyword>
<keyword evidence="3 5" id="KW-0418">Kinase</keyword>
<organism evidence="5 6">
    <name type="scientific">Holdemanella porci</name>
    <dbReference type="NCBI Taxonomy" id="2652276"/>
    <lineage>
        <taxon>Bacteria</taxon>
        <taxon>Bacillati</taxon>
        <taxon>Bacillota</taxon>
        <taxon>Erysipelotrichia</taxon>
        <taxon>Erysipelotrichales</taxon>
        <taxon>Erysipelotrichaceae</taxon>
        <taxon>Holdemanella</taxon>
    </lineage>
</organism>
<dbReference type="PANTHER" id="PTHR43320">
    <property type="entry name" value="SUGAR KINASE"/>
    <property type="match status" value="1"/>
</dbReference>
<name>A0A6N7V059_9FIRM</name>
<dbReference type="InterPro" id="IPR011611">
    <property type="entry name" value="PfkB_dom"/>
</dbReference>
<accession>A0A6N7V059</accession>
<feature type="domain" description="Carbohydrate kinase PfkB" evidence="4">
    <location>
        <begin position="3"/>
        <end position="317"/>
    </location>
</feature>
<dbReference type="PANTHER" id="PTHR43320:SF2">
    <property type="entry name" value="2-DEHYDRO-3-DEOXYGLUCONOKINASE_2-DEHYDRO-3-DEOXYGALACTONOKINASE"/>
    <property type="match status" value="1"/>
</dbReference>
<dbReference type="CDD" id="cd01166">
    <property type="entry name" value="KdgK"/>
    <property type="match status" value="1"/>
</dbReference>
<protein>
    <submittedName>
        <fullName evidence="5">Sugar kinase</fullName>
    </submittedName>
</protein>
<gene>
    <name evidence="5" type="ORF">FYJ55_02125</name>
</gene>
<comment type="similarity">
    <text evidence="1">Belongs to the carbohydrate kinase PfkB family.</text>
</comment>
<evidence type="ECO:0000256" key="3">
    <source>
        <dbReference type="ARBA" id="ARBA00022777"/>
    </source>
</evidence>
<dbReference type="GeneID" id="93158093"/>
<evidence type="ECO:0000256" key="1">
    <source>
        <dbReference type="ARBA" id="ARBA00010688"/>
    </source>
</evidence>
<evidence type="ECO:0000313" key="5">
    <source>
        <dbReference type="EMBL" id="MSS55735.1"/>
    </source>
</evidence>
<dbReference type="Gene3D" id="3.40.1190.20">
    <property type="match status" value="1"/>
</dbReference>
<dbReference type="SUPFAM" id="SSF53613">
    <property type="entry name" value="Ribokinase-like"/>
    <property type="match status" value="1"/>
</dbReference>